<dbReference type="InterPro" id="IPR011611">
    <property type="entry name" value="PfkB_dom"/>
</dbReference>
<reference evidence="7 8" key="1">
    <citation type="journal article" date="2009" name="Biosci. Biotechnol. Biochem.">
        <title>WeGAS: a web-based microbial genome annotation system.</title>
        <authorList>
            <person name="Lee D."/>
            <person name="Seo H."/>
            <person name="Park C."/>
            <person name="Park K."/>
        </authorList>
    </citation>
    <scope>NUCLEOTIDE SEQUENCE [LARGE SCALE GENOMIC DNA]</scope>
    <source>
        <strain evidence="8">ATCC 49049 / DSM 4359 / NBRC 107923 / NS-E</strain>
    </source>
</reference>
<dbReference type="HOGENOM" id="CLU_027634_6_1_0"/>
<keyword evidence="3" id="KW-0547">Nucleotide-binding</keyword>
<evidence type="ECO:0000259" key="6">
    <source>
        <dbReference type="Pfam" id="PF00294"/>
    </source>
</evidence>
<dbReference type="InterPro" id="IPR050306">
    <property type="entry name" value="PfkB_Carbo_kinase"/>
</dbReference>
<comment type="similarity">
    <text evidence="1">Belongs to the carbohydrate kinase PfkB family.</text>
</comment>
<evidence type="ECO:0000256" key="3">
    <source>
        <dbReference type="ARBA" id="ARBA00022741"/>
    </source>
</evidence>
<keyword evidence="5" id="KW-0067">ATP-binding</keyword>
<dbReference type="RefSeq" id="WP_015918882.1">
    <property type="nucleotide sequence ID" value="NC_011978.1"/>
</dbReference>
<dbReference type="InterPro" id="IPR029056">
    <property type="entry name" value="Ribokinase-like"/>
</dbReference>
<evidence type="ECO:0000256" key="1">
    <source>
        <dbReference type="ARBA" id="ARBA00010688"/>
    </source>
</evidence>
<dbReference type="Pfam" id="PF00294">
    <property type="entry name" value="PfkB"/>
    <property type="match status" value="1"/>
</dbReference>
<dbReference type="KEGG" id="tna:CTN_0387"/>
<dbReference type="PANTHER" id="PTHR43085:SF1">
    <property type="entry name" value="PSEUDOURIDINE KINASE-RELATED"/>
    <property type="match status" value="1"/>
</dbReference>
<dbReference type="CDD" id="cd01167">
    <property type="entry name" value="bac_FRK"/>
    <property type="match status" value="1"/>
</dbReference>
<dbReference type="Gene3D" id="3.40.1190.20">
    <property type="match status" value="1"/>
</dbReference>
<dbReference type="EMBL" id="CP000916">
    <property type="protein sequence ID" value="ACM22563.1"/>
    <property type="molecule type" value="Genomic_DNA"/>
</dbReference>
<evidence type="ECO:0000313" key="8">
    <source>
        <dbReference type="Proteomes" id="UP000000445"/>
    </source>
</evidence>
<evidence type="ECO:0000256" key="4">
    <source>
        <dbReference type="ARBA" id="ARBA00022777"/>
    </source>
</evidence>
<dbReference type="STRING" id="309803.CTN_0387"/>
<dbReference type="Proteomes" id="UP000000445">
    <property type="component" value="Chromosome"/>
</dbReference>
<dbReference type="eggNOG" id="COG0524">
    <property type="taxonomic scope" value="Bacteria"/>
</dbReference>
<dbReference type="GO" id="GO:0016301">
    <property type="term" value="F:kinase activity"/>
    <property type="evidence" value="ECO:0007669"/>
    <property type="project" value="UniProtKB-KW"/>
</dbReference>
<dbReference type="PROSITE" id="PS00583">
    <property type="entry name" value="PFKB_KINASES_1"/>
    <property type="match status" value="1"/>
</dbReference>
<evidence type="ECO:0000256" key="2">
    <source>
        <dbReference type="ARBA" id="ARBA00022679"/>
    </source>
</evidence>
<keyword evidence="4" id="KW-0418">Kinase</keyword>
<evidence type="ECO:0000256" key="5">
    <source>
        <dbReference type="ARBA" id="ARBA00022840"/>
    </source>
</evidence>
<dbReference type="InterPro" id="IPR002173">
    <property type="entry name" value="Carboh/pur_kinase_PfkB_CS"/>
</dbReference>
<dbReference type="AlphaFoldDB" id="B9KC17"/>
<sequence>MNVLCTGEILIDFISEDRGKNLSQSELFRKKAGGSPLNVAVALRRLGRRVSFLGKLGKDQFSSFLLEAMKKEGIDTTHVVVDPSCKTTLAFVARDEMGNPDFVFFRENPADTNLRPEEVKLNPEDFSFLHIGSYSLVVEPSRSTYLKVMEEFLKAGKPVSYDPNVRASLIEDRESFVKDFLEISSKVDIVKLSDKDLEYIFQEDLETSVEKIPIREDAVLFVTMGEKGCLVKYRGKVRMVPAFKVEPVDATGCGDSFTAALIHKYLEKKPETIEDAVEMGRFANAVAAIVITRVGGVDAMPTLDEVETFLSNQKR</sequence>
<name>B9KC17_THENN</name>
<gene>
    <name evidence="7" type="ordered locus">CTN_0387</name>
</gene>
<dbReference type="GO" id="GO:0005524">
    <property type="term" value="F:ATP binding"/>
    <property type="evidence" value="ECO:0007669"/>
    <property type="project" value="UniProtKB-KW"/>
</dbReference>
<protein>
    <submittedName>
        <fullName evidence="7">Fructokinase</fullName>
    </submittedName>
</protein>
<keyword evidence="2" id="KW-0808">Transferase</keyword>
<keyword evidence="8" id="KW-1185">Reference proteome</keyword>
<feature type="domain" description="Carbohydrate kinase PfkB" evidence="6">
    <location>
        <begin position="2"/>
        <end position="302"/>
    </location>
</feature>
<evidence type="ECO:0000313" key="7">
    <source>
        <dbReference type="EMBL" id="ACM22563.1"/>
    </source>
</evidence>
<dbReference type="PANTHER" id="PTHR43085">
    <property type="entry name" value="HEXOKINASE FAMILY MEMBER"/>
    <property type="match status" value="1"/>
</dbReference>
<organism evidence="7 8">
    <name type="scientific">Thermotoga neapolitana (strain ATCC 49049 / DSM 4359 / NBRC 107923 / NS-E)</name>
    <dbReference type="NCBI Taxonomy" id="309803"/>
    <lineage>
        <taxon>Bacteria</taxon>
        <taxon>Thermotogati</taxon>
        <taxon>Thermotogota</taxon>
        <taxon>Thermotogae</taxon>
        <taxon>Thermotogales</taxon>
        <taxon>Thermotogaceae</taxon>
        <taxon>Thermotoga</taxon>
    </lineage>
</organism>
<dbReference type="SUPFAM" id="SSF53613">
    <property type="entry name" value="Ribokinase-like"/>
    <property type="match status" value="1"/>
</dbReference>
<proteinExistence type="inferred from homology"/>
<accession>B9KC17</accession>